<protein>
    <submittedName>
        <fullName evidence="7">MFS transporter</fullName>
    </submittedName>
</protein>
<dbReference type="GO" id="GO:0005886">
    <property type="term" value="C:plasma membrane"/>
    <property type="evidence" value="ECO:0007669"/>
    <property type="project" value="UniProtKB-SubCell"/>
</dbReference>
<feature type="transmembrane region" description="Helical" evidence="6">
    <location>
        <begin position="12"/>
        <end position="33"/>
    </location>
</feature>
<dbReference type="PANTHER" id="PTHR23513">
    <property type="entry name" value="INTEGRAL MEMBRANE EFFLUX PROTEIN-RELATED"/>
    <property type="match status" value="1"/>
</dbReference>
<comment type="subcellular location">
    <subcellularLocation>
        <location evidence="1">Cell membrane</location>
        <topology evidence="1">Multi-pass membrane protein</topology>
    </subcellularLocation>
</comment>
<feature type="transmembrane region" description="Helical" evidence="6">
    <location>
        <begin position="335"/>
        <end position="358"/>
    </location>
</feature>
<evidence type="ECO:0000256" key="5">
    <source>
        <dbReference type="ARBA" id="ARBA00023136"/>
    </source>
</evidence>
<evidence type="ECO:0000313" key="7">
    <source>
        <dbReference type="EMBL" id="TDD63306.1"/>
    </source>
</evidence>
<feature type="transmembrane region" description="Helical" evidence="6">
    <location>
        <begin position="247"/>
        <end position="266"/>
    </location>
</feature>
<proteinExistence type="predicted"/>
<dbReference type="Pfam" id="PF07690">
    <property type="entry name" value="MFS_1"/>
    <property type="match status" value="1"/>
</dbReference>
<feature type="transmembrane region" description="Helical" evidence="6">
    <location>
        <begin position="81"/>
        <end position="108"/>
    </location>
</feature>
<reference evidence="7 8" key="1">
    <citation type="submission" date="2019-03" db="EMBL/GenBank/DDBJ databases">
        <title>Draft genome sequences of novel Actinobacteria.</title>
        <authorList>
            <person name="Sahin N."/>
            <person name="Ay H."/>
            <person name="Saygin H."/>
        </authorList>
    </citation>
    <scope>NUCLEOTIDE SEQUENCE [LARGE SCALE GENOMIC DNA]</scope>
    <source>
        <strain evidence="7 8">JCM 13523</strain>
    </source>
</reference>
<evidence type="ECO:0000256" key="4">
    <source>
        <dbReference type="ARBA" id="ARBA00022989"/>
    </source>
</evidence>
<dbReference type="InterPro" id="IPR011701">
    <property type="entry name" value="MFS"/>
</dbReference>
<feature type="transmembrane region" description="Helical" evidence="6">
    <location>
        <begin position="303"/>
        <end position="323"/>
    </location>
</feature>
<evidence type="ECO:0000313" key="8">
    <source>
        <dbReference type="Proteomes" id="UP000295124"/>
    </source>
</evidence>
<dbReference type="EMBL" id="SMKX01000002">
    <property type="protein sequence ID" value="TDD63306.1"/>
    <property type="molecule type" value="Genomic_DNA"/>
</dbReference>
<accession>A0A4R4ZY81</accession>
<keyword evidence="2" id="KW-1003">Cell membrane</keyword>
<feature type="transmembrane region" description="Helical" evidence="6">
    <location>
        <begin position="144"/>
        <end position="177"/>
    </location>
</feature>
<dbReference type="SUPFAM" id="SSF103473">
    <property type="entry name" value="MFS general substrate transporter"/>
    <property type="match status" value="1"/>
</dbReference>
<dbReference type="Gene3D" id="1.20.1250.20">
    <property type="entry name" value="MFS general substrate transporter like domains"/>
    <property type="match status" value="1"/>
</dbReference>
<keyword evidence="5 6" id="KW-0472">Membrane</keyword>
<organism evidence="7 8">
    <name type="scientific">Kribbella antibiotica</name>
    <dbReference type="NCBI Taxonomy" id="190195"/>
    <lineage>
        <taxon>Bacteria</taxon>
        <taxon>Bacillati</taxon>
        <taxon>Actinomycetota</taxon>
        <taxon>Actinomycetes</taxon>
        <taxon>Propionibacteriales</taxon>
        <taxon>Kribbellaceae</taxon>
        <taxon>Kribbella</taxon>
    </lineage>
</organism>
<keyword evidence="8" id="KW-1185">Reference proteome</keyword>
<evidence type="ECO:0000256" key="6">
    <source>
        <dbReference type="SAM" id="Phobius"/>
    </source>
</evidence>
<keyword evidence="4 6" id="KW-1133">Transmembrane helix</keyword>
<feature type="transmembrane region" description="Helical" evidence="6">
    <location>
        <begin position="278"/>
        <end position="297"/>
    </location>
</feature>
<evidence type="ECO:0000256" key="3">
    <source>
        <dbReference type="ARBA" id="ARBA00022692"/>
    </source>
</evidence>
<dbReference type="AlphaFoldDB" id="A0A4R4ZY81"/>
<feature type="transmembrane region" description="Helical" evidence="6">
    <location>
        <begin position="39"/>
        <end position="60"/>
    </location>
</feature>
<evidence type="ECO:0000256" key="2">
    <source>
        <dbReference type="ARBA" id="ARBA00022475"/>
    </source>
</evidence>
<dbReference type="CDD" id="cd06173">
    <property type="entry name" value="MFS_MefA_like"/>
    <property type="match status" value="1"/>
</dbReference>
<evidence type="ECO:0000256" key="1">
    <source>
        <dbReference type="ARBA" id="ARBA00004651"/>
    </source>
</evidence>
<name>A0A4R4ZY81_9ACTN</name>
<dbReference type="OrthoDB" id="3227279at2"/>
<keyword evidence="3 6" id="KW-0812">Transmembrane</keyword>
<dbReference type="PANTHER" id="PTHR23513:SF11">
    <property type="entry name" value="STAPHYLOFERRIN A TRANSPORTER"/>
    <property type="match status" value="1"/>
</dbReference>
<sequence>MFAVAEFRWSWIALVGSVIGDQLARVALSILVFDRTGSAGLAALTYALTLLPDIVSGPLLGGLADRLPRRRLMVTCDAARAVLVGLMAIPGVPLWILCVLLVAVQMFAAPFQSARSAFLASMLTGDIYRAAIGLSSVTDQAARLAGFVLGATIVAALGTSQALALNALSFAASAVLLRFGLQERPAALGDDPAARPSWWSSLVAGARLVWSNRRLRYLLALCCVPGFYNTVLGLATPYAASIGGAELAVGILFAANPAGQIAGILLTSRIAPARRMAMMGPLAIGTCAVLIGGVFQPGLWVTVGLWCLSGMCASFLPLAQATFVQEIPDAQRGQVIGLARTALVVSQGMGILVAGAAADLWKPAMVMTGAGVVGVIYAAGAARGYRNAGSERANK</sequence>
<dbReference type="InterPro" id="IPR036259">
    <property type="entry name" value="MFS_trans_sf"/>
</dbReference>
<dbReference type="GO" id="GO:0022857">
    <property type="term" value="F:transmembrane transporter activity"/>
    <property type="evidence" value="ECO:0007669"/>
    <property type="project" value="InterPro"/>
</dbReference>
<gene>
    <name evidence="7" type="ORF">E1263_00935</name>
</gene>
<dbReference type="Proteomes" id="UP000295124">
    <property type="component" value="Unassembled WGS sequence"/>
</dbReference>
<comment type="caution">
    <text evidence="7">The sequence shown here is derived from an EMBL/GenBank/DDBJ whole genome shotgun (WGS) entry which is preliminary data.</text>
</comment>
<feature type="transmembrane region" description="Helical" evidence="6">
    <location>
        <begin position="364"/>
        <end position="385"/>
    </location>
</feature>
<feature type="transmembrane region" description="Helical" evidence="6">
    <location>
        <begin position="217"/>
        <end position="235"/>
    </location>
</feature>